<dbReference type="SUPFAM" id="SSF53335">
    <property type="entry name" value="S-adenosyl-L-methionine-dependent methyltransferases"/>
    <property type="match status" value="1"/>
</dbReference>
<dbReference type="GO" id="GO:0005886">
    <property type="term" value="C:plasma membrane"/>
    <property type="evidence" value="ECO:0007669"/>
    <property type="project" value="TreeGrafter"/>
</dbReference>
<name>A0A1H9DFP2_9FLAO</name>
<proteinExistence type="predicted"/>
<evidence type="ECO:0000259" key="1">
    <source>
        <dbReference type="Pfam" id="PF05050"/>
    </source>
</evidence>
<dbReference type="InterPro" id="IPR006342">
    <property type="entry name" value="FkbM_mtfrase"/>
</dbReference>
<organism evidence="2 3">
    <name type="scientific">Hyunsoonleella jejuensis</name>
    <dbReference type="NCBI Taxonomy" id="419940"/>
    <lineage>
        <taxon>Bacteria</taxon>
        <taxon>Pseudomonadati</taxon>
        <taxon>Bacteroidota</taxon>
        <taxon>Flavobacteriia</taxon>
        <taxon>Flavobacteriales</taxon>
        <taxon>Flavobacteriaceae</taxon>
    </lineage>
</organism>
<dbReference type="AlphaFoldDB" id="A0A1H9DFP2"/>
<dbReference type="Gene3D" id="3.40.50.150">
    <property type="entry name" value="Vaccinia Virus protein VP39"/>
    <property type="match status" value="1"/>
</dbReference>
<dbReference type="STRING" id="419940.SAMN05421824_1204"/>
<dbReference type="OrthoDB" id="9801609at2"/>
<gene>
    <name evidence="2" type="ORF">SAMN05421824_1204</name>
</gene>
<dbReference type="GO" id="GO:0005737">
    <property type="term" value="C:cytoplasm"/>
    <property type="evidence" value="ECO:0007669"/>
    <property type="project" value="GOC"/>
</dbReference>
<dbReference type="InterPro" id="IPR029063">
    <property type="entry name" value="SAM-dependent_MTases_sf"/>
</dbReference>
<dbReference type="RefSeq" id="WP_092576989.1">
    <property type="nucleotide sequence ID" value="NZ_FOFN01000001.1"/>
</dbReference>
<dbReference type="GO" id="GO:0008168">
    <property type="term" value="F:methyltransferase activity"/>
    <property type="evidence" value="ECO:0007669"/>
    <property type="project" value="UniProtKB-KW"/>
</dbReference>
<dbReference type="InterPro" id="IPR053202">
    <property type="entry name" value="EGF_Rcpt_Signaling_Reg"/>
</dbReference>
<protein>
    <submittedName>
        <fullName evidence="2">Methyltransferase, FkbM family</fullName>
    </submittedName>
</protein>
<feature type="domain" description="Methyltransferase FkbM" evidence="1">
    <location>
        <begin position="82"/>
        <end position="239"/>
    </location>
</feature>
<evidence type="ECO:0000313" key="3">
    <source>
        <dbReference type="Proteomes" id="UP000198999"/>
    </source>
</evidence>
<keyword evidence="2" id="KW-0489">Methyltransferase</keyword>
<keyword evidence="2" id="KW-0808">Transferase</keyword>
<dbReference type="PANTHER" id="PTHR34009:SF2">
    <property type="entry name" value="PROTEIN STAR"/>
    <property type="match status" value="1"/>
</dbReference>
<dbReference type="Proteomes" id="UP000198999">
    <property type="component" value="Unassembled WGS sequence"/>
</dbReference>
<dbReference type="GO" id="GO:0032259">
    <property type="term" value="P:methylation"/>
    <property type="evidence" value="ECO:0007669"/>
    <property type="project" value="UniProtKB-KW"/>
</dbReference>
<dbReference type="GO" id="GO:0016197">
    <property type="term" value="P:endosomal transport"/>
    <property type="evidence" value="ECO:0007669"/>
    <property type="project" value="TreeGrafter"/>
</dbReference>
<evidence type="ECO:0000313" key="2">
    <source>
        <dbReference type="EMBL" id="SEQ11613.1"/>
    </source>
</evidence>
<dbReference type="Pfam" id="PF05050">
    <property type="entry name" value="Methyltransf_21"/>
    <property type="match status" value="1"/>
</dbReference>
<keyword evidence="3" id="KW-1185">Reference proteome</keyword>
<sequence>MKKLLKKLFKSFNYDLIKTSTLNRLIRDEKIANEYKLILQYSSDVAANYLKFRQKSKAQIKQDLFVLMELNFKTDGFFVEFGSTDGVSMSNTFLLEKEFNWRGILAEPGKYWHNALEKNRTAFIEKNCVWHKTGEILQFQEADSHTLSTIVGYGDTDSHSKTRNAGNSYTVTTISLNDLLLKYNAPKIIDYLSIDTEGSEYIILNSFDFDQYKFRVITVEHNYTDLRDKIFNLLTSKGYYRIHTEHSLFDDWYILEKPNNYMR</sequence>
<dbReference type="GO" id="GO:0006888">
    <property type="term" value="P:endoplasmic reticulum to Golgi vesicle-mediated transport"/>
    <property type="evidence" value="ECO:0007669"/>
    <property type="project" value="TreeGrafter"/>
</dbReference>
<accession>A0A1H9DFP2</accession>
<dbReference type="EMBL" id="FOFN01000001">
    <property type="protein sequence ID" value="SEQ11613.1"/>
    <property type="molecule type" value="Genomic_DNA"/>
</dbReference>
<dbReference type="PANTHER" id="PTHR34009">
    <property type="entry name" value="PROTEIN STAR"/>
    <property type="match status" value="1"/>
</dbReference>
<reference evidence="2 3" key="1">
    <citation type="submission" date="2016-10" db="EMBL/GenBank/DDBJ databases">
        <authorList>
            <person name="de Groot N.N."/>
        </authorList>
    </citation>
    <scope>NUCLEOTIDE SEQUENCE [LARGE SCALE GENOMIC DNA]</scope>
    <source>
        <strain evidence="2 3">DSM 21035</strain>
    </source>
</reference>